<name>A0A5M7B2N4_9FLAO</name>
<evidence type="ECO:0000256" key="3">
    <source>
        <dbReference type="ARBA" id="ARBA00022553"/>
    </source>
</evidence>
<dbReference type="CDD" id="cd00082">
    <property type="entry name" value="HisKA"/>
    <property type="match status" value="1"/>
</dbReference>
<evidence type="ECO:0000259" key="14">
    <source>
        <dbReference type="PROSITE" id="PS50110"/>
    </source>
</evidence>
<dbReference type="Pfam" id="PF12833">
    <property type="entry name" value="HTH_18"/>
    <property type="match status" value="1"/>
</dbReference>
<dbReference type="GO" id="GO:0005524">
    <property type="term" value="F:ATP binding"/>
    <property type="evidence" value="ECO:0007669"/>
    <property type="project" value="UniProtKB-KW"/>
</dbReference>
<dbReference type="InterPro" id="IPR015943">
    <property type="entry name" value="WD40/YVTN_repeat-like_dom_sf"/>
</dbReference>
<keyword evidence="9" id="KW-0805">Transcription regulation</keyword>
<dbReference type="InterPro" id="IPR018060">
    <property type="entry name" value="HTH_AraC"/>
</dbReference>
<dbReference type="SUPFAM" id="SSF52172">
    <property type="entry name" value="CheY-like"/>
    <property type="match status" value="1"/>
</dbReference>
<dbReference type="InterPro" id="IPR005467">
    <property type="entry name" value="His_kinase_dom"/>
</dbReference>
<dbReference type="EMBL" id="VWRS01000008">
    <property type="protein sequence ID" value="KAA5823679.1"/>
    <property type="molecule type" value="Genomic_DNA"/>
</dbReference>
<dbReference type="SUPFAM" id="SSF46689">
    <property type="entry name" value="Homeodomain-like"/>
    <property type="match status" value="1"/>
</dbReference>
<feature type="domain" description="Response regulatory" evidence="14">
    <location>
        <begin position="1136"/>
        <end position="1251"/>
    </location>
</feature>
<evidence type="ECO:0000256" key="1">
    <source>
        <dbReference type="ARBA" id="ARBA00000085"/>
    </source>
</evidence>
<feature type="modified residue" description="4-aspartylphosphate" evidence="11">
    <location>
        <position position="1184"/>
    </location>
</feature>
<keyword evidence="10" id="KW-0804">Transcription</keyword>
<dbReference type="InterPro" id="IPR036097">
    <property type="entry name" value="HisK_dim/P_sf"/>
</dbReference>
<reference evidence="16 17" key="2">
    <citation type="submission" date="2019-07" db="EMBL/GenBank/DDBJ databases">
        <title>Algibacter marinivivus sp. nov., isolated from the surface of a marine red alga.</title>
        <authorList>
            <person name="Zhong X."/>
            <person name="Xu W."/>
            <person name="Zhang Y."/>
            <person name="Zhang Q."/>
            <person name="Du Z."/>
        </authorList>
    </citation>
    <scope>NUCLEOTIDE SEQUENCE [LARGE SCALE GENOMIC DNA]</scope>
    <source>
        <strain evidence="16 17">RU-4-M-4</strain>
    </source>
</reference>
<dbReference type="PRINTS" id="PR00344">
    <property type="entry name" value="BCTRLSENSOR"/>
</dbReference>
<evidence type="ECO:0000259" key="13">
    <source>
        <dbReference type="PROSITE" id="PS50109"/>
    </source>
</evidence>
<keyword evidence="8" id="KW-0902">Two-component regulatory system</keyword>
<keyword evidence="17" id="KW-1185">Reference proteome</keyword>
<dbReference type="PROSITE" id="PS50110">
    <property type="entry name" value="RESPONSE_REGULATORY"/>
    <property type="match status" value="1"/>
</dbReference>
<evidence type="ECO:0000313" key="15">
    <source>
        <dbReference type="EMBL" id="KAA5823679.1"/>
    </source>
</evidence>
<organism evidence="15 18">
    <name type="scientific">Algibacter amylolyticus</name>
    <dbReference type="NCBI Taxonomy" id="1608400"/>
    <lineage>
        <taxon>Bacteria</taxon>
        <taxon>Pseudomonadati</taxon>
        <taxon>Bacteroidota</taxon>
        <taxon>Flavobacteriia</taxon>
        <taxon>Flavobacteriales</taxon>
        <taxon>Flavobacteriaceae</taxon>
        <taxon>Algibacter</taxon>
    </lineage>
</organism>
<dbReference type="FunFam" id="3.30.565.10:FF:000037">
    <property type="entry name" value="Hybrid sensor histidine kinase/response regulator"/>
    <property type="match status" value="1"/>
</dbReference>
<dbReference type="PANTHER" id="PTHR43547:SF2">
    <property type="entry name" value="HYBRID SIGNAL TRANSDUCTION HISTIDINE KINASE C"/>
    <property type="match status" value="1"/>
</dbReference>
<reference evidence="15" key="3">
    <citation type="submission" date="2019-09" db="EMBL/GenBank/DDBJ databases">
        <authorList>
            <person name="Zhang D.-C."/>
        </authorList>
    </citation>
    <scope>NUCLEOTIDE SEQUENCE</scope>
    <source>
        <strain evidence="15">RU-4-M-4</strain>
    </source>
</reference>
<keyword evidence="3 11" id="KW-0597">Phosphoprotein</keyword>
<dbReference type="SMART" id="SM00387">
    <property type="entry name" value="HATPase_c"/>
    <property type="match status" value="1"/>
</dbReference>
<evidence type="ECO:0000256" key="10">
    <source>
        <dbReference type="ARBA" id="ARBA00023163"/>
    </source>
</evidence>
<evidence type="ECO:0000313" key="18">
    <source>
        <dbReference type="Proteomes" id="UP000322315"/>
    </source>
</evidence>
<accession>A0A5M7B2N4</accession>
<dbReference type="Pfam" id="PF07495">
    <property type="entry name" value="Y_Y_Y"/>
    <property type="match status" value="1"/>
</dbReference>
<dbReference type="SMART" id="SM00448">
    <property type="entry name" value="REC"/>
    <property type="match status" value="1"/>
</dbReference>
<dbReference type="InterPro" id="IPR011110">
    <property type="entry name" value="Reg_prop"/>
</dbReference>
<proteinExistence type="predicted"/>
<dbReference type="InterPro" id="IPR004358">
    <property type="entry name" value="Sig_transdc_His_kin-like_C"/>
</dbReference>
<dbReference type="InterPro" id="IPR036890">
    <property type="entry name" value="HATPase_C_sf"/>
</dbReference>
<dbReference type="RefSeq" id="WP_144117161.1">
    <property type="nucleotide sequence ID" value="NZ_JACHGE010000002.1"/>
</dbReference>
<dbReference type="SUPFAM" id="SSF63829">
    <property type="entry name" value="Calcium-dependent phosphotriesterase"/>
    <property type="match status" value="3"/>
</dbReference>
<dbReference type="InterPro" id="IPR013783">
    <property type="entry name" value="Ig-like_fold"/>
</dbReference>
<dbReference type="InterPro" id="IPR001789">
    <property type="entry name" value="Sig_transdc_resp-reg_receiver"/>
</dbReference>
<dbReference type="Proteomes" id="UP000322315">
    <property type="component" value="Unassembled WGS sequence"/>
</dbReference>
<dbReference type="SUPFAM" id="SSF55874">
    <property type="entry name" value="ATPase domain of HSP90 chaperone/DNA topoisomerase II/histidine kinase"/>
    <property type="match status" value="1"/>
</dbReference>
<dbReference type="Gene3D" id="1.10.10.60">
    <property type="entry name" value="Homeodomain-like"/>
    <property type="match status" value="1"/>
</dbReference>
<dbReference type="Gene3D" id="1.10.287.130">
    <property type="match status" value="1"/>
</dbReference>
<evidence type="ECO:0000256" key="7">
    <source>
        <dbReference type="ARBA" id="ARBA00022840"/>
    </source>
</evidence>
<protein>
    <recommendedName>
        <fullName evidence="2">histidine kinase</fullName>
        <ecNumber evidence="2">2.7.13.3</ecNumber>
    </recommendedName>
</protein>
<dbReference type="Pfam" id="PF07494">
    <property type="entry name" value="Reg_prop"/>
    <property type="match status" value="7"/>
</dbReference>
<keyword evidence="4" id="KW-0808">Transferase</keyword>
<evidence type="ECO:0000256" key="8">
    <source>
        <dbReference type="ARBA" id="ARBA00023012"/>
    </source>
</evidence>
<evidence type="ECO:0000256" key="4">
    <source>
        <dbReference type="ARBA" id="ARBA00022679"/>
    </source>
</evidence>
<dbReference type="OrthoDB" id="1522078at2"/>
<evidence type="ECO:0000256" key="2">
    <source>
        <dbReference type="ARBA" id="ARBA00012438"/>
    </source>
</evidence>
<dbReference type="Proteomes" id="UP000315145">
    <property type="component" value="Unassembled WGS sequence"/>
</dbReference>
<dbReference type="SMART" id="SM00388">
    <property type="entry name" value="HisKA"/>
    <property type="match status" value="1"/>
</dbReference>
<evidence type="ECO:0000313" key="17">
    <source>
        <dbReference type="Proteomes" id="UP000315145"/>
    </source>
</evidence>
<feature type="domain" description="Histidine kinase" evidence="13">
    <location>
        <begin position="871"/>
        <end position="1085"/>
    </location>
</feature>
<dbReference type="PROSITE" id="PS01124">
    <property type="entry name" value="HTH_ARAC_FAMILY_2"/>
    <property type="match status" value="1"/>
</dbReference>
<dbReference type="InterPro" id="IPR009057">
    <property type="entry name" value="Homeodomain-like_sf"/>
</dbReference>
<dbReference type="GO" id="GO:0003700">
    <property type="term" value="F:DNA-binding transcription factor activity"/>
    <property type="evidence" value="ECO:0007669"/>
    <property type="project" value="InterPro"/>
</dbReference>
<keyword evidence="7" id="KW-0067">ATP-binding</keyword>
<dbReference type="Gene3D" id="3.30.565.10">
    <property type="entry name" value="Histidine kinase-like ATPase, C-terminal domain"/>
    <property type="match status" value="1"/>
</dbReference>
<feature type="domain" description="HTH araC/xylS-type" evidence="12">
    <location>
        <begin position="1287"/>
        <end position="1385"/>
    </location>
</feature>
<dbReference type="Gene3D" id="2.130.10.10">
    <property type="entry name" value="YVTN repeat-like/Quinoprotein amine dehydrogenase"/>
    <property type="match status" value="2"/>
</dbReference>
<dbReference type="InterPro" id="IPR011006">
    <property type="entry name" value="CheY-like_superfamily"/>
</dbReference>
<dbReference type="EMBL" id="VMBF01000008">
    <property type="protein sequence ID" value="TSJ74167.1"/>
    <property type="molecule type" value="Genomic_DNA"/>
</dbReference>
<evidence type="ECO:0000259" key="12">
    <source>
        <dbReference type="PROSITE" id="PS01124"/>
    </source>
</evidence>
<dbReference type="SUPFAM" id="SSF47384">
    <property type="entry name" value="Homodimeric domain of signal transducing histidine kinase"/>
    <property type="match status" value="1"/>
</dbReference>
<evidence type="ECO:0000256" key="9">
    <source>
        <dbReference type="ARBA" id="ARBA00023015"/>
    </source>
</evidence>
<dbReference type="EC" id="2.7.13.3" evidence="2"/>
<gene>
    <name evidence="15" type="ORF">F2B50_13365</name>
    <name evidence="16" type="ORF">FPF71_13365</name>
</gene>
<comment type="caution">
    <text evidence="15">The sequence shown here is derived from an EMBL/GenBank/DDBJ whole genome shotgun (WGS) entry which is preliminary data.</text>
</comment>
<dbReference type="Gene3D" id="2.60.40.10">
    <property type="entry name" value="Immunoglobulins"/>
    <property type="match status" value="1"/>
</dbReference>
<dbReference type="PROSITE" id="PS50109">
    <property type="entry name" value="HIS_KIN"/>
    <property type="match status" value="1"/>
</dbReference>
<evidence type="ECO:0000256" key="6">
    <source>
        <dbReference type="ARBA" id="ARBA00022777"/>
    </source>
</evidence>
<dbReference type="CDD" id="cd17574">
    <property type="entry name" value="REC_OmpR"/>
    <property type="match status" value="1"/>
</dbReference>
<dbReference type="SMART" id="SM00342">
    <property type="entry name" value="HTH_ARAC"/>
    <property type="match status" value="1"/>
</dbReference>
<reference evidence="15 18" key="1">
    <citation type="journal article" date="2015" name="Int. J. Syst. Evol. Microbiol.">
        <title>Algibacter amylolyticus sp. nov., isolated from intertidal sediment.</title>
        <authorList>
            <person name="Zhang D.C."/>
            <person name="Wu J."/>
            <person name="Neuner K."/>
            <person name="Yao J."/>
            <person name="Margesin R."/>
        </authorList>
    </citation>
    <scope>NUCLEOTIDE SEQUENCE [LARGE SCALE GENOMIC DNA]</scope>
    <source>
        <strain evidence="15 18">RU-4-M-4</strain>
    </source>
</reference>
<dbReference type="InterPro" id="IPR003661">
    <property type="entry name" value="HisK_dim/P_dom"/>
</dbReference>
<dbReference type="Pfam" id="PF00512">
    <property type="entry name" value="HisKA"/>
    <property type="match status" value="1"/>
</dbReference>
<dbReference type="PANTHER" id="PTHR43547">
    <property type="entry name" value="TWO-COMPONENT HISTIDINE KINASE"/>
    <property type="match status" value="1"/>
</dbReference>
<keyword evidence="5" id="KW-0547">Nucleotide-binding</keyword>
<comment type="catalytic activity">
    <reaction evidence="1">
        <text>ATP + protein L-histidine = ADP + protein N-phospho-L-histidine.</text>
        <dbReference type="EC" id="2.7.13.3"/>
    </reaction>
</comment>
<dbReference type="GO" id="GO:0043565">
    <property type="term" value="F:sequence-specific DNA binding"/>
    <property type="evidence" value="ECO:0007669"/>
    <property type="project" value="InterPro"/>
</dbReference>
<dbReference type="InterPro" id="IPR011123">
    <property type="entry name" value="Y_Y_Y"/>
</dbReference>
<dbReference type="GO" id="GO:0000155">
    <property type="term" value="F:phosphorelay sensor kinase activity"/>
    <property type="evidence" value="ECO:0007669"/>
    <property type="project" value="InterPro"/>
</dbReference>
<keyword evidence="6" id="KW-0418">Kinase</keyword>
<sequence length="1385" mass="156723">MNRILFKRNINGNIRHLVLNLVSFFLCLIPLFAQDSKIKTNATEEILTFHLLDVESGLSHNVVNNIEQDSLGFMWVGTIEGVNRYDGTRFSKFKKDYKNPESSLNNNHISQIEIDLKGNILISSDEGLNTYSTKHETFEAFKVNNKKLVEPISSFAIGPNRELIIGSSNKEWGLRIIDKNGKLTTVSHEPNNPHSISSNYISKILVQGDSILWIGTSNFGLNKYSYKTKKITRVPSGKNSTISSVDIHTLYNDNNGNLWIGGADGLQVITPKGDTLSLKSSLNYGRGLSDENVLSFEEDNDNKMWIGTRNGGLNLLDIPSFISQQKLSIKWFLPKSDGSSVYNRTITSIKKDREGNMWLGTSTGLNFVNPNGEPIKRFQKNIDNPDGLAHDRIGAFAQKSDGKIWIGTDGAGLNLYNPNTGKFSNFKHEPNNKQSLSNDYIIALLDDSKNRLWVGTYGGGLNKRNPLTGNYKHYLEGNIEDGNDVRKIYEDGSGQIWVGTNRGGLFKYNEAQDAFNYISSLGKIDIRDITCDEKGFLWLATYGDGVLKYNPKNDSTVAYNMKNTEGMTSDVVFCFLRLNNGDMLCGTRFGGLVRINPDTHMAVNFTEYDGLSNNTVSSMVFENDNSVWIGTFNGISHYNTHTDAIENLNTFNNIQRSEFNVGAAIKSYNNDLYFGGNKGFNMFNPKKLENNTPTTYSIVFENIHVLNKKVIVDPNSTSAILKESISYQNSITLPHNQSLFSINFTVLKYPIANNINYSYILEGYHNHWIENNSNGTANLSNIPPGDYTLKVKAKLGSGKEVYNQLLVTITPPFWKTIPAYILYLLFSIAAIYLALKYYTNHLKLKNSLLFEKKQRQLEQDFNKERIRFFTSFSHELRTPLTLILGPVDDMLQELNNKKHLDRMRLIKKNATYLFQSINKLLEFRKSEIGLSDLVVNKYNLPPILKQLVDNYVLMAQKKDINLTHTIPDEDFIAWFDLEKVQIIVNNLLSNAIKHSAAKGNINVALNYDENNFKIIVKDDGSGIHPEDFSHIFEWYYQSKSLPRKKGSGIGLALSKNFAELHKGQLKVESSLGSGSTFTLEIPRDETVFINKPIDEHINAPLEEVEMSPVNAWAPLSEKITDEKKKINVTIDEDKLVVLVIDDNPDILQYLEGVLEKTYDIIYAENGQEGIEKALKYVPDLIISDIMMPKKSGIDLCEVLKNETTTTHIPIILLSAKSNEESIKEGYETGADDYIIKPFNSQILLARVKNLIDSRKSLRKYFLEQEEPLQSISKDQSKLLDKEKEFLRKLETIILNSIKSGKANVKDITNEMGMSRTPLFRKIKAITGKNINEYITMVKLKKAASLIKNEDFTISEAAFEVGYNSPKYFRQLFKKQFGTVPSKYKK</sequence>
<dbReference type="Pfam" id="PF00072">
    <property type="entry name" value="Response_reg"/>
    <property type="match status" value="1"/>
</dbReference>
<dbReference type="Gene3D" id="3.40.50.2300">
    <property type="match status" value="1"/>
</dbReference>
<dbReference type="InterPro" id="IPR003594">
    <property type="entry name" value="HATPase_dom"/>
</dbReference>
<evidence type="ECO:0000256" key="5">
    <source>
        <dbReference type="ARBA" id="ARBA00022741"/>
    </source>
</evidence>
<evidence type="ECO:0000256" key="11">
    <source>
        <dbReference type="PROSITE-ProRule" id="PRU00169"/>
    </source>
</evidence>
<evidence type="ECO:0000313" key="16">
    <source>
        <dbReference type="EMBL" id="TSJ74167.1"/>
    </source>
</evidence>
<dbReference type="Pfam" id="PF02518">
    <property type="entry name" value="HATPase_c"/>
    <property type="match status" value="1"/>
</dbReference>
<dbReference type="CDD" id="cd00075">
    <property type="entry name" value="HATPase"/>
    <property type="match status" value="1"/>
</dbReference>